<proteinExistence type="predicted"/>
<keyword evidence="3" id="KW-1185">Reference proteome</keyword>
<dbReference type="Proteomes" id="UP001610334">
    <property type="component" value="Unassembled WGS sequence"/>
</dbReference>
<organism evidence="2 3">
    <name type="scientific">Aspergillus granulosus</name>
    <dbReference type="NCBI Taxonomy" id="176169"/>
    <lineage>
        <taxon>Eukaryota</taxon>
        <taxon>Fungi</taxon>
        <taxon>Dikarya</taxon>
        <taxon>Ascomycota</taxon>
        <taxon>Pezizomycotina</taxon>
        <taxon>Eurotiomycetes</taxon>
        <taxon>Eurotiomycetidae</taxon>
        <taxon>Eurotiales</taxon>
        <taxon>Aspergillaceae</taxon>
        <taxon>Aspergillus</taxon>
        <taxon>Aspergillus subgen. Nidulantes</taxon>
    </lineage>
</organism>
<evidence type="ECO:0000313" key="2">
    <source>
        <dbReference type="EMBL" id="KAL2822661.1"/>
    </source>
</evidence>
<dbReference type="EMBL" id="JBFXLT010000002">
    <property type="protein sequence ID" value="KAL2822661.1"/>
    <property type="molecule type" value="Genomic_DNA"/>
</dbReference>
<gene>
    <name evidence="2" type="ORF">BJX63DRAFT_127382</name>
</gene>
<reference evidence="2 3" key="1">
    <citation type="submission" date="2024-07" db="EMBL/GenBank/DDBJ databases">
        <title>Section-level genome sequencing and comparative genomics of Aspergillus sections Usti and Cavernicolus.</title>
        <authorList>
            <consortium name="Lawrence Berkeley National Laboratory"/>
            <person name="Nybo J.L."/>
            <person name="Vesth T.C."/>
            <person name="Theobald S."/>
            <person name="Frisvad J.C."/>
            <person name="Larsen T.O."/>
            <person name="Kjaerboelling I."/>
            <person name="Rothschild-Mancinelli K."/>
            <person name="Lyhne E.K."/>
            <person name="Kogle M.E."/>
            <person name="Barry K."/>
            <person name="Clum A."/>
            <person name="Na H."/>
            <person name="Ledsgaard L."/>
            <person name="Lin J."/>
            <person name="Lipzen A."/>
            <person name="Kuo A."/>
            <person name="Riley R."/>
            <person name="Mondo S."/>
            <person name="Labutti K."/>
            <person name="Haridas S."/>
            <person name="Pangalinan J."/>
            <person name="Salamov A.A."/>
            <person name="Simmons B.A."/>
            <person name="Magnuson J.K."/>
            <person name="Chen J."/>
            <person name="Drula E."/>
            <person name="Henrissat B."/>
            <person name="Wiebenga A."/>
            <person name="Lubbers R.J."/>
            <person name="Gomes A.C."/>
            <person name="Makela M.R."/>
            <person name="Stajich J."/>
            <person name="Grigoriev I.V."/>
            <person name="Mortensen U.H."/>
            <person name="De Vries R.P."/>
            <person name="Baker S.E."/>
            <person name="Andersen M.R."/>
        </authorList>
    </citation>
    <scope>NUCLEOTIDE SEQUENCE [LARGE SCALE GENOMIC DNA]</scope>
    <source>
        <strain evidence="2 3">CBS 588.65</strain>
    </source>
</reference>
<keyword evidence="1" id="KW-1133">Transmembrane helix</keyword>
<protein>
    <submittedName>
        <fullName evidence="2">Uncharacterized protein</fullName>
    </submittedName>
</protein>
<keyword evidence="1" id="KW-0812">Transmembrane</keyword>
<accession>A0ABR4I4H9</accession>
<evidence type="ECO:0000256" key="1">
    <source>
        <dbReference type="SAM" id="Phobius"/>
    </source>
</evidence>
<name>A0ABR4I4H9_9EURO</name>
<keyword evidence="1" id="KW-0472">Membrane</keyword>
<evidence type="ECO:0000313" key="3">
    <source>
        <dbReference type="Proteomes" id="UP001610334"/>
    </source>
</evidence>
<feature type="transmembrane region" description="Helical" evidence="1">
    <location>
        <begin position="15"/>
        <end position="37"/>
    </location>
</feature>
<sequence length="119" mass="13493">MENIRRIESYLRSRIASINAALVVFRPLFGDVIGYFLSPDVNVIGLSLLSLFSSVLLSFQRMRIQRVFECIHDSTEMFCQIAAAQRSQLPEPECKFMASLTICALSGTKLTYIRYFEAG</sequence>
<feature type="transmembrane region" description="Helical" evidence="1">
    <location>
        <begin position="43"/>
        <end position="59"/>
    </location>
</feature>
<comment type="caution">
    <text evidence="2">The sequence shown here is derived from an EMBL/GenBank/DDBJ whole genome shotgun (WGS) entry which is preliminary data.</text>
</comment>